<gene>
    <name evidence="4" type="ORF">Cni_G17089</name>
</gene>
<protein>
    <submittedName>
        <fullName evidence="4">Remorin-like</fullName>
    </submittedName>
</protein>
<evidence type="ECO:0000256" key="2">
    <source>
        <dbReference type="SAM" id="MobiDB-lite"/>
    </source>
</evidence>
<evidence type="ECO:0000256" key="1">
    <source>
        <dbReference type="ARBA" id="ARBA00005711"/>
    </source>
</evidence>
<proteinExistence type="inferred from homology"/>
<feature type="region of interest" description="Disordered" evidence="2">
    <location>
        <begin position="31"/>
        <end position="125"/>
    </location>
</feature>
<organism evidence="4 5">
    <name type="scientific">Canna indica</name>
    <name type="common">Indian-shot</name>
    <dbReference type="NCBI Taxonomy" id="4628"/>
    <lineage>
        <taxon>Eukaryota</taxon>
        <taxon>Viridiplantae</taxon>
        <taxon>Streptophyta</taxon>
        <taxon>Embryophyta</taxon>
        <taxon>Tracheophyta</taxon>
        <taxon>Spermatophyta</taxon>
        <taxon>Magnoliopsida</taxon>
        <taxon>Liliopsida</taxon>
        <taxon>Zingiberales</taxon>
        <taxon>Cannaceae</taxon>
        <taxon>Canna</taxon>
    </lineage>
</organism>
<comment type="similarity">
    <text evidence="1">Belongs to the remorin family.</text>
</comment>
<evidence type="ECO:0000259" key="3">
    <source>
        <dbReference type="Pfam" id="PF03763"/>
    </source>
</evidence>
<reference evidence="4 5" key="1">
    <citation type="submission" date="2023-10" db="EMBL/GenBank/DDBJ databases">
        <title>Chromosome-scale genome assembly provides insights into flower coloration mechanisms of Canna indica.</title>
        <authorList>
            <person name="Li C."/>
        </authorList>
    </citation>
    <scope>NUCLEOTIDE SEQUENCE [LARGE SCALE GENOMIC DNA]</scope>
    <source>
        <tissue evidence="4">Flower</tissue>
    </source>
</reference>
<dbReference type="PANTHER" id="PTHR31471:SF51">
    <property type="entry name" value="REMORIN FAMILY PROTEIN"/>
    <property type="match status" value="1"/>
</dbReference>
<name>A0AAQ3KM33_9LILI</name>
<evidence type="ECO:0000313" key="4">
    <source>
        <dbReference type="EMBL" id="WOL08336.1"/>
    </source>
</evidence>
<dbReference type="AlphaFoldDB" id="A0AAQ3KM33"/>
<dbReference type="Pfam" id="PF03763">
    <property type="entry name" value="Remorin_C"/>
    <property type="match status" value="1"/>
</dbReference>
<feature type="compositionally biased region" description="Basic and acidic residues" evidence="2">
    <location>
        <begin position="112"/>
        <end position="125"/>
    </location>
</feature>
<dbReference type="PANTHER" id="PTHR31471">
    <property type="entry name" value="OS02G0116800 PROTEIN"/>
    <property type="match status" value="1"/>
</dbReference>
<evidence type="ECO:0000313" key="5">
    <source>
        <dbReference type="Proteomes" id="UP001327560"/>
    </source>
</evidence>
<accession>A0AAQ3KM33</accession>
<sequence>MSNDTKDPIDIDFATAVAASAYAITLLEELSQSKKTEELTKPATRIKSKRGDSMNKPIDSSRISRWLTGKEATDERKSGSSRVETGLNQTSRKEQPSIKPTASFSGKGNGSRRTDSTRVKTKSDAWESAKLDRIRERYEKTKSTIQKWENEKKLKAKRRLTRKERDLDRMRAKASTEYQDKISRVEKVAAEARDIAAERRRNDEMVVKEKARSMRSTGEVPRTCFCF</sequence>
<feature type="region of interest" description="Disordered" evidence="2">
    <location>
        <begin position="159"/>
        <end position="179"/>
    </location>
</feature>
<feature type="compositionally biased region" description="Basic and acidic residues" evidence="2">
    <location>
        <begin position="31"/>
        <end position="40"/>
    </location>
</feature>
<dbReference type="Proteomes" id="UP001327560">
    <property type="component" value="Chromosome 5"/>
</dbReference>
<dbReference type="EMBL" id="CP136894">
    <property type="protein sequence ID" value="WOL08336.1"/>
    <property type="molecule type" value="Genomic_DNA"/>
</dbReference>
<feature type="domain" description="Remorin C-terminal" evidence="3">
    <location>
        <begin position="119"/>
        <end position="222"/>
    </location>
</feature>
<keyword evidence="5" id="KW-1185">Reference proteome</keyword>
<dbReference type="InterPro" id="IPR005516">
    <property type="entry name" value="Remorin_C"/>
</dbReference>
<feature type="compositionally biased region" description="Polar residues" evidence="2">
    <location>
        <begin position="80"/>
        <end position="90"/>
    </location>
</feature>